<name>A0ABT8LET5_9BACT</name>
<comment type="similarity">
    <text evidence="1 3">Belongs to the diaminopimelate epimerase family.</text>
</comment>
<feature type="active site" description="Proton acceptor" evidence="3">
    <location>
        <position position="205"/>
    </location>
</feature>
<dbReference type="SUPFAM" id="SSF54506">
    <property type="entry name" value="Diaminopimelate epimerase-like"/>
    <property type="match status" value="2"/>
</dbReference>
<feature type="binding site" evidence="3">
    <location>
        <position position="14"/>
    </location>
    <ligand>
        <name>substrate</name>
    </ligand>
</feature>
<keyword evidence="3" id="KW-0457">Lysine biosynthesis</keyword>
<comment type="subcellular location">
    <subcellularLocation>
        <location evidence="3">Cytoplasm</location>
    </subcellularLocation>
</comment>
<keyword evidence="6" id="KW-1185">Reference proteome</keyword>
<keyword evidence="3" id="KW-0028">Amino-acid biosynthesis</keyword>
<dbReference type="PANTHER" id="PTHR31689:SF0">
    <property type="entry name" value="DIAMINOPIMELATE EPIMERASE"/>
    <property type="match status" value="1"/>
</dbReference>
<dbReference type="Pfam" id="PF01678">
    <property type="entry name" value="DAP_epimerase"/>
    <property type="match status" value="2"/>
</dbReference>
<feature type="binding site" evidence="3">
    <location>
        <begin position="82"/>
        <end position="83"/>
    </location>
    <ligand>
        <name>substrate</name>
    </ligand>
</feature>
<evidence type="ECO:0000313" key="6">
    <source>
        <dbReference type="Proteomes" id="UP001172083"/>
    </source>
</evidence>
<gene>
    <name evidence="3 5" type="primary">dapF</name>
    <name evidence="5" type="ORF">QQ020_29800</name>
</gene>
<dbReference type="InterPro" id="IPR001653">
    <property type="entry name" value="DAP_epimerase_DapF"/>
</dbReference>
<proteinExistence type="inferred from homology"/>
<feature type="binding site" evidence="3">
    <location>
        <begin position="195"/>
        <end position="196"/>
    </location>
    <ligand>
        <name>substrate</name>
    </ligand>
</feature>
<dbReference type="RefSeq" id="WP_346761637.1">
    <property type="nucleotide sequence ID" value="NZ_JAUJEB010000008.1"/>
</dbReference>
<comment type="caution">
    <text evidence="3">Lacks conserved residue(s) required for the propagation of feature annotation.</text>
</comment>
<dbReference type="GO" id="GO:0008837">
    <property type="term" value="F:diaminopimelate epimerase activity"/>
    <property type="evidence" value="ECO:0007669"/>
    <property type="project" value="UniProtKB-EC"/>
</dbReference>
<feature type="binding site" evidence="3">
    <location>
        <begin position="206"/>
        <end position="207"/>
    </location>
    <ligand>
        <name>substrate</name>
    </ligand>
</feature>
<comment type="catalytic activity">
    <reaction evidence="3">
        <text>(2S,6S)-2,6-diaminopimelate = meso-2,6-diaminopimelate</text>
        <dbReference type="Rhea" id="RHEA:15393"/>
        <dbReference type="ChEBI" id="CHEBI:57609"/>
        <dbReference type="ChEBI" id="CHEBI:57791"/>
        <dbReference type="EC" id="5.1.1.7"/>
    </reaction>
</comment>
<evidence type="ECO:0000256" key="4">
    <source>
        <dbReference type="NCBIfam" id="TIGR00652"/>
    </source>
</evidence>
<protein>
    <recommendedName>
        <fullName evidence="3 4">Diaminopimelate epimerase</fullName>
        <shortName evidence="3">DAP epimerase</shortName>
        <ecNumber evidence="3 4">5.1.1.7</ecNumber>
    </recommendedName>
    <alternativeName>
        <fullName evidence="3">PLP-independent amino acid racemase</fullName>
    </alternativeName>
</protein>
<comment type="pathway">
    <text evidence="3">Amino-acid biosynthesis; L-lysine biosynthesis via DAP pathway; DL-2,6-diaminopimelate from LL-2,6-diaminopimelate: step 1/1.</text>
</comment>
<sequence>MAVINFYKYQGTGNDFVMIDDRDQRFPYNAAESTQFDTRIIARICDRKFGVGADGLILIRDHDEYDFEMIYFNADGSQSLCGNGSRCAVRFANYLGIIQNETCFLAIDGPHEAFIEEDLIHLKMGNVNQVKKMNGHWFIDTGSPHVIKFIEDLEAFDVYEEGKAIRHDQAFAPNGTNVNFVEACSMDELFVRTFERGVENETLSCGTGVTAVSLAASYEKFTSPVKIKTLGGSLQVSFDKIDNQKFENIYLIGPAGMVFEGTIQL</sequence>
<comment type="function">
    <text evidence="3">Catalyzes the stereoinversion of LL-2,6-diaminopimelate (L,L-DAP) to meso-diaminopimelate (meso-DAP), a precursor of L-lysine and an essential component of the bacterial peptidoglycan.</text>
</comment>
<feature type="active site" description="Proton donor" evidence="3">
    <location>
        <position position="81"/>
    </location>
</feature>
<evidence type="ECO:0000256" key="1">
    <source>
        <dbReference type="ARBA" id="ARBA00010219"/>
    </source>
</evidence>
<keyword evidence="2 3" id="KW-0413">Isomerase</keyword>
<dbReference type="HAMAP" id="MF_00197">
    <property type="entry name" value="DAP_epimerase"/>
    <property type="match status" value="1"/>
</dbReference>
<comment type="caution">
    <text evidence="5">The sequence shown here is derived from an EMBL/GenBank/DDBJ whole genome shotgun (WGS) entry which is preliminary data.</text>
</comment>
<dbReference type="NCBIfam" id="TIGR00652">
    <property type="entry name" value="DapF"/>
    <property type="match status" value="1"/>
</dbReference>
<dbReference type="PANTHER" id="PTHR31689">
    <property type="entry name" value="DIAMINOPIMELATE EPIMERASE, CHLOROPLASTIC"/>
    <property type="match status" value="1"/>
</dbReference>
<dbReference type="EC" id="5.1.1.7" evidence="3 4"/>
<keyword evidence="3" id="KW-0963">Cytoplasm</keyword>
<comment type="subunit">
    <text evidence="3">Homodimer.</text>
</comment>
<organism evidence="5 6">
    <name type="scientific">Agaribacillus aureus</name>
    <dbReference type="NCBI Taxonomy" id="3051825"/>
    <lineage>
        <taxon>Bacteria</taxon>
        <taxon>Pseudomonadati</taxon>
        <taxon>Bacteroidota</taxon>
        <taxon>Cytophagia</taxon>
        <taxon>Cytophagales</taxon>
        <taxon>Splendidivirgaceae</taxon>
        <taxon>Agaribacillus</taxon>
    </lineage>
</organism>
<feature type="site" description="Could be important to modulate the pK values of the two catalytic cysteine residues" evidence="3">
    <location>
        <position position="145"/>
    </location>
</feature>
<evidence type="ECO:0000256" key="3">
    <source>
        <dbReference type="HAMAP-Rule" id="MF_00197"/>
    </source>
</evidence>
<dbReference type="EMBL" id="JAUJEB010000008">
    <property type="protein sequence ID" value="MDN5216299.1"/>
    <property type="molecule type" value="Genomic_DNA"/>
</dbReference>
<feature type="binding site" evidence="3">
    <location>
        <position position="73"/>
    </location>
    <ligand>
        <name>substrate</name>
    </ligand>
</feature>
<reference evidence="5" key="1">
    <citation type="submission" date="2023-06" db="EMBL/GenBank/DDBJ databases">
        <title>Genomic of Agaribacillus aureum.</title>
        <authorList>
            <person name="Wang G."/>
        </authorList>
    </citation>
    <scope>NUCLEOTIDE SEQUENCE</scope>
    <source>
        <strain evidence="5">BMA12</strain>
    </source>
</reference>
<evidence type="ECO:0000256" key="2">
    <source>
        <dbReference type="ARBA" id="ARBA00023235"/>
    </source>
</evidence>
<accession>A0ABT8LET5</accession>
<feature type="site" description="Could be important to modulate the pK values of the two catalytic cysteine residues" evidence="3">
    <location>
        <position position="195"/>
    </location>
</feature>
<evidence type="ECO:0000313" key="5">
    <source>
        <dbReference type="EMBL" id="MDN5216299.1"/>
    </source>
</evidence>
<feature type="binding site" evidence="3">
    <location>
        <position position="177"/>
    </location>
    <ligand>
        <name>substrate</name>
    </ligand>
</feature>
<dbReference type="Proteomes" id="UP001172083">
    <property type="component" value="Unassembled WGS sequence"/>
</dbReference>
<dbReference type="Gene3D" id="3.10.310.10">
    <property type="entry name" value="Diaminopimelate Epimerase, Chain A, domain 1"/>
    <property type="match status" value="2"/>
</dbReference>